<dbReference type="AlphaFoldDB" id="A0AAV2AWH7"/>
<proteinExistence type="predicted"/>
<accession>A0AAV2AWH7</accession>
<feature type="chain" id="PRO_5043909406" description="Secreted protein" evidence="2">
    <location>
        <begin position="19"/>
        <end position="192"/>
    </location>
</feature>
<feature type="signal peptide" evidence="2">
    <location>
        <begin position="1"/>
        <end position="18"/>
    </location>
</feature>
<keyword evidence="2" id="KW-0732">Signal</keyword>
<organism evidence="3 4">
    <name type="scientific">Larinioides sclopetarius</name>
    <dbReference type="NCBI Taxonomy" id="280406"/>
    <lineage>
        <taxon>Eukaryota</taxon>
        <taxon>Metazoa</taxon>
        <taxon>Ecdysozoa</taxon>
        <taxon>Arthropoda</taxon>
        <taxon>Chelicerata</taxon>
        <taxon>Arachnida</taxon>
        <taxon>Araneae</taxon>
        <taxon>Araneomorphae</taxon>
        <taxon>Entelegynae</taxon>
        <taxon>Araneoidea</taxon>
        <taxon>Araneidae</taxon>
        <taxon>Larinioides</taxon>
    </lineage>
</organism>
<comment type="caution">
    <text evidence="3">The sequence shown here is derived from an EMBL/GenBank/DDBJ whole genome shotgun (WGS) entry which is preliminary data.</text>
</comment>
<name>A0AAV2AWH7_9ARAC</name>
<evidence type="ECO:0000256" key="2">
    <source>
        <dbReference type="SAM" id="SignalP"/>
    </source>
</evidence>
<feature type="region of interest" description="Disordered" evidence="1">
    <location>
        <begin position="164"/>
        <end position="192"/>
    </location>
</feature>
<evidence type="ECO:0008006" key="5">
    <source>
        <dbReference type="Google" id="ProtNLM"/>
    </source>
</evidence>
<sequence length="192" mass="19988">MITKGLVILLLAVMAVESQVSRRPVKRIPVVLPQRVAQESASSLGGAQVGTYSHSRGQPKFVRGRFPAFFPQFAGADEYAASLGGAPVGLYSREQNQGGRLAGGRFQQFAGADEYASSLGGAPVGLYSRDHNQGGRFVGARRPALRPSVDSEYGASLGGAEVGVYRRDGSGRGSDVSGASLGKAPVGLHGRE</sequence>
<dbReference type="Proteomes" id="UP001497382">
    <property type="component" value="Unassembled WGS sequence"/>
</dbReference>
<gene>
    <name evidence="3" type="ORF">LARSCL_LOCUS15243</name>
</gene>
<dbReference type="EMBL" id="CAXIEN010000228">
    <property type="protein sequence ID" value="CAL1288262.1"/>
    <property type="molecule type" value="Genomic_DNA"/>
</dbReference>
<evidence type="ECO:0000313" key="4">
    <source>
        <dbReference type="Proteomes" id="UP001497382"/>
    </source>
</evidence>
<reference evidence="3 4" key="1">
    <citation type="submission" date="2024-04" db="EMBL/GenBank/DDBJ databases">
        <authorList>
            <person name="Rising A."/>
            <person name="Reimegard J."/>
            <person name="Sonavane S."/>
            <person name="Akerstrom W."/>
            <person name="Nylinder S."/>
            <person name="Hedman E."/>
            <person name="Kallberg Y."/>
        </authorList>
    </citation>
    <scope>NUCLEOTIDE SEQUENCE [LARGE SCALE GENOMIC DNA]</scope>
</reference>
<evidence type="ECO:0000256" key="1">
    <source>
        <dbReference type="SAM" id="MobiDB-lite"/>
    </source>
</evidence>
<keyword evidence="4" id="KW-1185">Reference proteome</keyword>
<evidence type="ECO:0000313" key="3">
    <source>
        <dbReference type="EMBL" id="CAL1288262.1"/>
    </source>
</evidence>
<protein>
    <recommendedName>
        <fullName evidence="5">Secreted protein</fullName>
    </recommendedName>
</protein>